<keyword evidence="4 7" id="KW-0067">ATP-binding</keyword>
<dbReference type="InterPro" id="IPR000924">
    <property type="entry name" value="Glu/Gln-tRNA-synth"/>
</dbReference>
<dbReference type="STRING" id="926567.TheveDRAFT_0969"/>
<organism evidence="10 11">
    <name type="scientific">Thermanaerovibrio velox DSM 12556</name>
    <dbReference type="NCBI Taxonomy" id="926567"/>
    <lineage>
        <taxon>Bacteria</taxon>
        <taxon>Thermotogati</taxon>
        <taxon>Synergistota</taxon>
        <taxon>Synergistia</taxon>
        <taxon>Synergistales</taxon>
        <taxon>Synergistaceae</taxon>
        <taxon>Thermanaerovibrio</taxon>
    </lineage>
</organism>
<keyword evidence="3 7" id="KW-0547">Nucleotide-binding</keyword>
<dbReference type="eggNOG" id="COG0008">
    <property type="taxonomic scope" value="Bacteria"/>
</dbReference>
<comment type="function">
    <text evidence="7">Catalyzes the attachment of glutamate to tRNA(Glu) in a two-step reaction: glutamate is first activated by ATP to form Glu-AMP and then transferred to the acceptor end of tRNA(Glu).</text>
</comment>
<dbReference type="InterPro" id="IPR020058">
    <property type="entry name" value="Glu/Gln-tRNA-synth_Ib_cat-dom"/>
</dbReference>
<reference evidence="10 11" key="1">
    <citation type="submission" date="2011-10" db="EMBL/GenBank/DDBJ databases">
        <title>The Noncontiguous Finished genome of Thermanaerovibrio velox DSM 12556.</title>
        <authorList>
            <consortium name="US DOE Joint Genome Institute (JGI-PGF)"/>
            <person name="Lucas S."/>
            <person name="Copeland A."/>
            <person name="Lapidus A."/>
            <person name="Glavina del Rio T."/>
            <person name="Dalin E."/>
            <person name="Tice H."/>
            <person name="Bruce D."/>
            <person name="Goodwin L."/>
            <person name="Pitluck S."/>
            <person name="Peters L."/>
            <person name="Mikhailova N."/>
            <person name="Teshima H."/>
            <person name="Kyrpides N."/>
            <person name="Mavromatis K."/>
            <person name="Ivanova N."/>
            <person name="Markowitz V."/>
            <person name="Cheng J.-F."/>
            <person name="Hugenholtz P."/>
            <person name="Woyke T."/>
            <person name="Wu D."/>
            <person name="Spring S."/>
            <person name="Brambilla E.-M."/>
            <person name="Klenk H.-P."/>
            <person name="Eisen J.A."/>
        </authorList>
    </citation>
    <scope>NUCLEOTIDE SEQUENCE [LARGE SCALE GENOMIC DNA]</scope>
    <source>
        <strain evidence="10 11">DSM 12556</strain>
    </source>
</reference>
<dbReference type="InterPro" id="IPR033910">
    <property type="entry name" value="GluRS_core"/>
</dbReference>
<comment type="subunit">
    <text evidence="7">Monomer.</text>
</comment>
<evidence type="ECO:0000313" key="10">
    <source>
        <dbReference type="EMBL" id="EHM10099.1"/>
    </source>
</evidence>
<dbReference type="EC" id="6.1.1.17" evidence="7"/>
<dbReference type="GO" id="GO:0004818">
    <property type="term" value="F:glutamate-tRNA ligase activity"/>
    <property type="evidence" value="ECO:0007669"/>
    <property type="project" value="UniProtKB-UniRule"/>
</dbReference>
<dbReference type="RefSeq" id="WP_006583593.1">
    <property type="nucleotide sequence ID" value="NZ_CM001377.1"/>
</dbReference>
<dbReference type="PANTHER" id="PTHR43311">
    <property type="entry name" value="GLUTAMATE--TRNA LIGASE"/>
    <property type="match status" value="1"/>
</dbReference>
<dbReference type="SUPFAM" id="SSF52374">
    <property type="entry name" value="Nucleotidylyl transferase"/>
    <property type="match status" value="1"/>
</dbReference>
<dbReference type="InterPro" id="IPR014729">
    <property type="entry name" value="Rossmann-like_a/b/a_fold"/>
</dbReference>
<dbReference type="HOGENOM" id="CLU_015768_6_3_0"/>
<evidence type="ECO:0000313" key="11">
    <source>
        <dbReference type="Proteomes" id="UP000005730"/>
    </source>
</evidence>
<evidence type="ECO:0000256" key="2">
    <source>
        <dbReference type="ARBA" id="ARBA00022598"/>
    </source>
</evidence>
<name>H0US10_9BACT</name>
<dbReference type="Pfam" id="PF00749">
    <property type="entry name" value="tRNA-synt_1c"/>
    <property type="match status" value="2"/>
</dbReference>
<sequence length="449" mass="50980">MTGQEVRVRFAPSPTGALHIGGAHTALFNWLWAKRTGGKFILRIEDTDRERSTKEYEETILDGLRWLGLHWDEGPDIGGPFGPYRQSERSHLYEKYAKELMDKGLAYEEEGAILYRVPTGVRVEFEDAVYGLISVMSENASVNKDGSVKDIVIIKSDGSPTYNYAVVVDDHCMGINWVIRGEDHVINTPKQILLYRALGWEPPKFAHLPMILGKDKKKLSKRHGATSVFEYHSLGYVPEGVFNFLALLGWSPGDDKEVFNRHEAAKLFDISRVTKRAAVFDIDKLNHINQEHLKLMDPFELLNLVKPIWAEMGLNPSKLDDSYLCKAINLLTSRAKTTRELAEYTDYFIDFERVIDRYDGSDISEEQKNRISPFFEEMLNCNPWTGTAMETLARSWGESNGVSLKEIAMPLRFALSGRKVSPGVFDIAEILGPEECRKRLAHYGLVKPC</sequence>
<dbReference type="GO" id="GO:0006424">
    <property type="term" value="P:glutamyl-tRNA aminoacylation"/>
    <property type="evidence" value="ECO:0007669"/>
    <property type="project" value="UniProtKB-UniRule"/>
</dbReference>
<evidence type="ECO:0000256" key="4">
    <source>
        <dbReference type="ARBA" id="ARBA00022840"/>
    </source>
</evidence>
<evidence type="ECO:0000259" key="8">
    <source>
        <dbReference type="Pfam" id="PF00749"/>
    </source>
</evidence>
<dbReference type="Pfam" id="PF19269">
    <property type="entry name" value="Anticodon_2"/>
    <property type="match status" value="1"/>
</dbReference>
<dbReference type="PROSITE" id="PS00178">
    <property type="entry name" value="AA_TRNA_LIGASE_I"/>
    <property type="match status" value="1"/>
</dbReference>
<comment type="catalytic activity">
    <reaction evidence="7">
        <text>tRNA(Glu) + L-glutamate + ATP = L-glutamyl-tRNA(Glu) + AMP + diphosphate</text>
        <dbReference type="Rhea" id="RHEA:23540"/>
        <dbReference type="Rhea" id="RHEA-COMP:9663"/>
        <dbReference type="Rhea" id="RHEA-COMP:9680"/>
        <dbReference type="ChEBI" id="CHEBI:29985"/>
        <dbReference type="ChEBI" id="CHEBI:30616"/>
        <dbReference type="ChEBI" id="CHEBI:33019"/>
        <dbReference type="ChEBI" id="CHEBI:78442"/>
        <dbReference type="ChEBI" id="CHEBI:78520"/>
        <dbReference type="ChEBI" id="CHEBI:456215"/>
        <dbReference type="EC" id="6.1.1.17"/>
    </reaction>
</comment>
<dbReference type="GO" id="GO:0005524">
    <property type="term" value="F:ATP binding"/>
    <property type="evidence" value="ECO:0007669"/>
    <property type="project" value="UniProtKB-UniRule"/>
</dbReference>
<evidence type="ECO:0000256" key="1">
    <source>
        <dbReference type="ARBA" id="ARBA00007894"/>
    </source>
</evidence>
<dbReference type="Gene3D" id="3.40.50.620">
    <property type="entry name" value="HUPs"/>
    <property type="match status" value="2"/>
</dbReference>
<dbReference type="InterPro" id="IPR049940">
    <property type="entry name" value="GluQ/Sye"/>
</dbReference>
<feature type="domain" description="Glutamyl/glutaminyl-tRNA synthetase class Ib catalytic" evidence="8">
    <location>
        <begin position="5"/>
        <end position="109"/>
    </location>
</feature>
<dbReference type="SUPFAM" id="SSF48163">
    <property type="entry name" value="An anticodon-binding domain of class I aminoacyl-tRNA synthetases"/>
    <property type="match status" value="1"/>
</dbReference>
<evidence type="ECO:0000256" key="6">
    <source>
        <dbReference type="ARBA" id="ARBA00023146"/>
    </source>
</evidence>
<dbReference type="GO" id="GO:0008270">
    <property type="term" value="F:zinc ion binding"/>
    <property type="evidence" value="ECO:0007669"/>
    <property type="project" value="InterPro"/>
</dbReference>
<accession>H0US10</accession>
<keyword evidence="5 7" id="KW-0648">Protein biosynthesis</keyword>
<feature type="binding site" evidence="7">
    <location>
        <position position="221"/>
    </location>
    <ligand>
        <name>ATP</name>
        <dbReference type="ChEBI" id="CHEBI:30616"/>
    </ligand>
</feature>
<keyword evidence="11" id="KW-1185">Reference proteome</keyword>
<dbReference type="OrthoDB" id="9807503at2"/>
<dbReference type="PRINTS" id="PR00987">
    <property type="entry name" value="TRNASYNTHGLU"/>
</dbReference>
<dbReference type="InterPro" id="IPR045462">
    <property type="entry name" value="aa-tRNA-synth_I_cd-bd"/>
</dbReference>
<dbReference type="HAMAP" id="MF_00022">
    <property type="entry name" value="Glu_tRNA_synth_type1"/>
    <property type="match status" value="1"/>
</dbReference>
<feature type="short sequence motif" description="'HIGH' region" evidence="7">
    <location>
        <begin position="12"/>
        <end position="22"/>
    </location>
</feature>
<dbReference type="GO" id="GO:0005829">
    <property type="term" value="C:cytosol"/>
    <property type="evidence" value="ECO:0007669"/>
    <property type="project" value="TreeGrafter"/>
</dbReference>
<dbReference type="PANTHER" id="PTHR43311:SF2">
    <property type="entry name" value="GLUTAMATE--TRNA LIGASE, MITOCHONDRIAL-RELATED"/>
    <property type="match status" value="1"/>
</dbReference>
<evidence type="ECO:0000259" key="9">
    <source>
        <dbReference type="Pfam" id="PF19269"/>
    </source>
</evidence>
<comment type="similarity">
    <text evidence="1 7">Belongs to the class-I aminoacyl-tRNA synthetase family. Glutamate--tRNA ligase type 1 subfamily.</text>
</comment>
<feature type="short sequence motif" description="'KMSKS' region" evidence="7">
    <location>
        <begin position="218"/>
        <end position="222"/>
    </location>
</feature>
<dbReference type="Gene3D" id="1.10.10.350">
    <property type="match status" value="1"/>
</dbReference>
<evidence type="ECO:0000256" key="7">
    <source>
        <dbReference type="HAMAP-Rule" id="MF_00022"/>
    </source>
</evidence>
<keyword evidence="6 7" id="KW-0030">Aminoacyl-tRNA synthetase</keyword>
<dbReference type="InterPro" id="IPR020751">
    <property type="entry name" value="aa-tRNA-synth_I_codon-bd_sub2"/>
</dbReference>
<comment type="subcellular location">
    <subcellularLocation>
        <location evidence="7">Cytoplasm</location>
    </subcellularLocation>
</comment>
<keyword evidence="7" id="KW-0963">Cytoplasm</keyword>
<dbReference type="InterPro" id="IPR008925">
    <property type="entry name" value="aa_tRNA-synth_I_cd-bd_sf"/>
</dbReference>
<dbReference type="Proteomes" id="UP000005730">
    <property type="component" value="Chromosome"/>
</dbReference>
<keyword evidence="2 7" id="KW-0436">Ligase</keyword>
<dbReference type="EMBL" id="CM001377">
    <property type="protein sequence ID" value="EHM10099.1"/>
    <property type="molecule type" value="Genomic_DNA"/>
</dbReference>
<dbReference type="InterPro" id="IPR004527">
    <property type="entry name" value="Glu-tRNA-ligase_bac/mito"/>
</dbReference>
<dbReference type="GO" id="GO:0000049">
    <property type="term" value="F:tRNA binding"/>
    <property type="evidence" value="ECO:0007669"/>
    <property type="project" value="InterPro"/>
</dbReference>
<gene>
    <name evidence="7" type="primary">gltX</name>
    <name evidence="10" type="ORF">TheveDRAFT_0969</name>
</gene>
<dbReference type="CDD" id="cd00808">
    <property type="entry name" value="GluRS_core"/>
    <property type="match status" value="1"/>
</dbReference>
<evidence type="ECO:0000256" key="3">
    <source>
        <dbReference type="ARBA" id="ARBA00022741"/>
    </source>
</evidence>
<dbReference type="AlphaFoldDB" id="H0US10"/>
<feature type="domain" description="Aminoacyl-tRNA synthetase class I anticodon-binding" evidence="9">
    <location>
        <begin position="300"/>
        <end position="442"/>
    </location>
</feature>
<dbReference type="InterPro" id="IPR001412">
    <property type="entry name" value="aa-tRNA-synth_I_CS"/>
</dbReference>
<feature type="domain" description="Glutamyl/glutaminyl-tRNA synthetase class Ib catalytic" evidence="8">
    <location>
        <begin position="115"/>
        <end position="286"/>
    </location>
</feature>
<comment type="caution">
    <text evidence="7">Lacks conserved residue(s) required for the propagation of feature annotation.</text>
</comment>
<evidence type="ECO:0000256" key="5">
    <source>
        <dbReference type="ARBA" id="ARBA00022917"/>
    </source>
</evidence>
<dbReference type="NCBIfam" id="TIGR00464">
    <property type="entry name" value="gltX_bact"/>
    <property type="match status" value="1"/>
</dbReference>
<proteinExistence type="inferred from homology"/>
<protein>
    <recommendedName>
        <fullName evidence="7">Glutamate--tRNA ligase</fullName>
        <ecNumber evidence="7">6.1.1.17</ecNumber>
    </recommendedName>
    <alternativeName>
        <fullName evidence="7">Glutamyl-tRNA synthetase</fullName>
        <shortName evidence="7">GluRS</shortName>
    </alternativeName>
</protein>